<feature type="compositionally biased region" description="Gly residues" evidence="3">
    <location>
        <begin position="978"/>
        <end position="1003"/>
    </location>
</feature>
<dbReference type="EMBL" id="CAFZ01000390">
    <property type="protein sequence ID" value="CCA75043.1"/>
    <property type="molecule type" value="Genomic_DNA"/>
</dbReference>
<sequence length="1028" mass="112054">MSAQRPTNRTAVSDYTPSRYRPLKSGPSAIAHSKSDSEGRRNPDDISRSNDDEQSAGVESRVTRLQVSMNNLMEGLENWGIGRVEDAQISDLYVQLGNDNIAAVNAFKAVGIPVTDLVNVPEELRRILEGCLKGEQSQANLNLYLPSVRQVIVRLHEALRRKQDDYRALISAGDSSRPARPSWGRPTREDGTVSQDGIGVNQSSRNLASGQISSSSRRPTDPRKAAVSDSERRSNSVSARGAPIPIPPIPQDGPSRSPQTHSPFQRRGQITRSTSATPVLPDTGPETARTNPSFRSVREASSFSSIRSPPPQMSKEILPTPKMEPKDIIPSDMPRYSLQDKPPTSFAMAVTSPPPVESSISDNRQGVPESESTPAIESSLAALKQSEALQRRASKRFSTYTMSRMAGSNMGSSLSASNLRRSVAAGALLTTADLAALTEADETTEEGSISKSSRDLGRTRSIERKRRMATIEEPVEPPVPELPGTEKPTEEGKLTGQSVNATSSRMDRPEPPKEMTVYFQVGRQVKKVVMEPVTSFAALRVLFMNKFMYNPGGGNFPEIYIRDPASGVQYELEDVSEVKEKCLLSLNIEPLDQIKQHIDTQIANLSQEIKDLKSTVAASRRVPLTSGPPTFSMLGDNAVTPTRPNETQFQNMAQRIVKAQTQSRAATALPPLVPQMTGTSDVGSVTSGRIVNDLKSQFDEVQNIRRDLGVMRQIYVDFTNSTKESLGALRTQAASIRQVANTKVGGARASIDAGKARLDKRSQNLLSDINDLEDTVESLKDDVLKRQIMPKVDTTKRLRATIDATTKELEDLKAHITTVRPSWKKTWEQELQNIMEEQQFLGHQEKLIEDLIEDNKALSEIFGHVEKVISLRGTGAGRSRSFRPPPPEEGHGGLSTVMLEIRGAQVDPQRRLKAIEQNQLARKKELMSRSDEFQQELAGFVKGKKLKMTGGTEEAERKRKVKDELAFKAMFSTTGSISGSGTGGGSGSIGNGRDLGGFGGGLPGLAQAPALSDSGSDDEDMSPVGSPT</sequence>
<feature type="compositionally biased region" description="Polar residues" evidence="3">
    <location>
        <begin position="192"/>
        <end position="217"/>
    </location>
</feature>
<keyword evidence="1 2" id="KW-0175">Coiled coil</keyword>
<dbReference type="InterPro" id="IPR005613">
    <property type="entry name" value="AIP3_C"/>
</dbReference>
<feature type="compositionally biased region" description="Basic and acidic residues" evidence="3">
    <location>
        <begin position="218"/>
        <end position="234"/>
    </location>
</feature>
<dbReference type="eggNOG" id="ENOG502QS95">
    <property type="taxonomic scope" value="Eukaryota"/>
</dbReference>
<name>G4TUQ0_SERID</name>
<dbReference type="Pfam" id="PF03915">
    <property type="entry name" value="AIP3"/>
    <property type="match status" value="1"/>
</dbReference>
<evidence type="ECO:0000256" key="1">
    <source>
        <dbReference type="ARBA" id="ARBA00023054"/>
    </source>
</evidence>
<feature type="region of interest" description="Disordered" evidence="3">
    <location>
        <begin position="1"/>
        <end position="60"/>
    </location>
</feature>
<evidence type="ECO:0000259" key="4">
    <source>
        <dbReference type="SMART" id="SM00806"/>
    </source>
</evidence>
<feature type="coiled-coil region" evidence="2">
    <location>
        <begin position="595"/>
        <end position="622"/>
    </location>
</feature>
<dbReference type="Gene3D" id="1.20.58.1540">
    <property type="entry name" value="Actin interacting protein 3, C-terminal domain"/>
    <property type="match status" value="1"/>
</dbReference>
<feature type="region of interest" description="Disordered" evidence="3">
    <location>
        <begin position="353"/>
        <end position="375"/>
    </location>
</feature>
<dbReference type="GO" id="GO:0030010">
    <property type="term" value="P:establishment of cell polarity"/>
    <property type="evidence" value="ECO:0007669"/>
    <property type="project" value="TreeGrafter"/>
</dbReference>
<dbReference type="GO" id="GO:0005519">
    <property type="term" value="F:cytoskeletal regulatory protein binding"/>
    <property type="evidence" value="ECO:0007669"/>
    <property type="project" value="InterPro"/>
</dbReference>
<feature type="compositionally biased region" description="Polar residues" evidence="3">
    <location>
        <begin position="495"/>
        <end position="504"/>
    </location>
</feature>
<organism evidence="5 6">
    <name type="scientific">Serendipita indica (strain DSM 11827)</name>
    <name type="common">Root endophyte fungus</name>
    <name type="synonym">Piriformospora indica</name>
    <dbReference type="NCBI Taxonomy" id="1109443"/>
    <lineage>
        <taxon>Eukaryota</taxon>
        <taxon>Fungi</taxon>
        <taxon>Dikarya</taxon>
        <taxon>Basidiomycota</taxon>
        <taxon>Agaricomycotina</taxon>
        <taxon>Agaricomycetes</taxon>
        <taxon>Sebacinales</taxon>
        <taxon>Serendipitaceae</taxon>
        <taxon>Serendipita</taxon>
    </lineage>
</organism>
<dbReference type="PANTHER" id="PTHR22741:SF10">
    <property type="entry name" value="COILED-COIL DOMAIN-CONTAINING PROTEIN CG32809"/>
    <property type="match status" value="1"/>
</dbReference>
<dbReference type="SMART" id="SM00806">
    <property type="entry name" value="AIP3"/>
    <property type="match status" value="1"/>
</dbReference>
<feature type="compositionally biased region" description="Basic and acidic residues" evidence="3">
    <location>
        <begin position="33"/>
        <end position="51"/>
    </location>
</feature>
<protein>
    <submittedName>
        <fullName evidence="5">Related to actin-interacting protein AIP3</fullName>
    </submittedName>
</protein>
<dbReference type="AlphaFoldDB" id="G4TUQ0"/>
<keyword evidence="6" id="KW-1185">Reference proteome</keyword>
<accession>G4TUQ0</accession>
<dbReference type="InterPro" id="IPR051825">
    <property type="entry name" value="SRCIN1"/>
</dbReference>
<dbReference type="GO" id="GO:0005737">
    <property type="term" value="C:cytoplasm"/>
    <property type="evidence" value="ECO:0007669"/>
    <property type="project" value="TreeGrafter"/>
</dbReference>
<dbReference type="OMA" id="RFSAYHM"/>
<feature type="compositionally biased region" description="Polar residues" evidence="3">
    <location>
        <begin position="358"/>
        <end position="375"/>
    </location>
</feature>
<dbReference type="InterPro" id="IPR056279">
    <property type="entry name" value="Aip3p_Bud6_N"/>
</dbReference>
<comment type="caution">
    <text evidence="5">The sequence shown here is derived from an EMBL/GenBank/DDBJ whole genome shotgun (WGS) entry which is preliminary data.</text>
</comment>
<dbReference type="InterPro" id="IPR022782">
    <property type="entry name" value="AIP3-like_C"/>
</dbReference>
<dbReference type="HOGENOM" id="CLU_005287_0_0_1"/>
<feature type="domain" description="Actin interacting protein 3 C-terminal" evidence="4">
    <location>
        <begin position="518"/>
        <end position="964"/>
    </location>
</feature>
<proteinExistence type="predicted"/>
<evidence type="ECO:0000313" key="5">
    <source>
        <dbReference type="EMBL" id="CCA75043.1"/>
    </source>
</evidence>
<feature type="region of interest" description="Disordered" evidence="3">
    <location>
        <begin position="973"/>
        <end position="1028"/>
    </location>
</feature>
<feature type="compositionally biased region" description="Polar residues" evidence="3">
    <location>
        <begin position="288"/>
        <end position="307"/>
    </location>
</feature>
<reference evidence="5 6" key="1">
    <citation type="journal article" date="2011" name="PLoS Pathog.">
        <title>Endophytic Life Strategies Decoded by Genome and Transcriptome Analyses of the Mutualistic Root Symbiont Piriformospora indica.</title>
        <authorList>
            <person name="Zuccaro A."/>
            <person name="Lahrmann U."/>
            <person name="Guldener U."/>
            <person name="Langen G."/>
            <person name="Pfiffi S."/>
            <person name="Biedenkopf D."/>
            <person name="Wong P."/>
            <person name="Samans B."/>
            <person name="Grimm C."/>
            <person name="Basiewicz M."/>
            <person name="Murat C."/>
            <person name="Martin F."/>
            <person name="Kogel K.H."/>
        </authorList>
    </citation>
    <scope>NUCLEOTIDE SEQUENCE [LARGE SCALE GENOMIC DNA]</scope>
    <source>
        <strain evidence="5 6">DSM 11827</strain>
    </source>
</reference>
<feature type="region of interest" description="Disordered" evidence="3">
    <location>
        <begin position="875"/>
        <end position="894"/>
    </location>
</feature>
<feature type="compositionally biased region" description="Basic and acidic residues" evidence="3">
    <location>
        <begin position="452"/>
        <end position="462"/>
    </location>
</feature>
<dbReference type="OrthoDB" id="783096at2759"/>
<dbReference type="Proteomes" id="UP000007148">
    <property type="component" value="Unassembled WGS sequence"/>
</dbReference>
<evidence type="ECO:0000256" key="2">
    <source>
        <dbReference type="SAM" id="Coils"/>
    </source>
</evidence>
<dbReference type="InParanoid" id="G4TUQ0"/>
<evidence type="ECO:0000313" key="6">
    <source>
        <dbReference type="Proteomes" id="UP000007148"/>
    </source>
</evidence>
<dbReference type="STRING" id="1109443.G4TUQ0"/>
<feature type="compositionally biased region" description="Polar residues" evidence="3">
    <location>
        <begin position="254"/>
        <end position="277"/>
    </location>
</feature>
<gene>
    <name evidence="5" type="ORF">PIIN_09028</name>
</gene>
<dbReference type="Pfam" id="PF23153">
    <property type="entry name" value="Aip3p_Bud6_N"/>
    <property type="match status" value="1"/>
</dbReference>
<feature type="region of interest" description="Disordered" evidence="3">
    <location>
        <begin position="440"/>
        <end position="512"/>
    </location>
</feature>
<evidence type="ECO:0000256" key="3">
    <source>
        <dbReference type="SAM" id="MobiDB-lite"/>
    </source>
</evidence>
<dbReference type="FunCoup" id="G4TUQ0">
    <property type="interactions" value="49"/>
</dbReference>
<feature type="coiled-coil region" evidence="2">
    <location>
        <begin position="755"/>
        <end position="815"/>
    </location>
</feature>
<feature type="region of interest" description="Disordered" evidence="3">
    <location>
        <begin position="170"/>
        <end position="323"/>
    </location>
</feature>
<dbReference type="PANTHER" id="PTHR22741">
    <property type="entry name" value="P140CAP/SNIP-RELATED"/>
    <property type="match status" value="1"/>
</dbReference>
<feature type="compositionally biased region" description="Polar residues" evidence="3">
    <location>
        <begin position="1"/>
        <end position="16"/>
    </location>
</feature>
<dbReference type="GO" id="GO:0051286">
    <property type="term" value="C:cell tip"/>
    <property type="evidence" value="ECO:0007669"/>
    <property type="project" value="TreeGrafter"/>
</dbReference>